<comment type="caution">
    <text evidence="2">The sequence shown here is derived from an EMBL/GenBank/DDBJ whole genome shotgun (WGS) entry which is preliminary data.</text>
</comment>
<evidence type="ECO:0000256" key="1">
    <source>
        <dbReference type="SAM" id="MobiDB-lite"/>
    </source>
</evidence>
<sequence length="478" mass="53639">MKSERSIRSIKSTRSLRSSLKGHSGKLVTEIIDLEAVLPVSCAKFNCPYIILVKKTQQNDDYYRALKNLDGTKKRISMAQSAKQESVHSIRADDQESTSADGLSTHINSLTVTSVYDTFNCLTGIYINEVAHLPRILMQVMRYLVPHYKNITTVSITNCKLEASILYELSKIITVSTVVHVHLDGTSVAEANYAILLDTAHLKSLTLSRCGINDNVCGILASRLYLSATGEKLSLLNLSSNHITDVGAKSLAEALRTNRCLRYLNIADNHITDDGATSILNVLMEFPLTSNEVLNKRKRFITYLRRKNEMYLKYLADVTSVEMCKPAKRKKTSVTSVKSRSSARKEKETHQQQQSMCTDDSIRAKMLTQQLMGPFLDPFQSDCLKIHDGTTNCLGNMALAYLNMSYNDLSFMTIQTLRNVVDYQKCLKLVGYQTGLLKIVVDGNNMPIRCREMMFISEVLSGKNQEVVKRRKASKICA</sequence>
<feature type="region of interest" description="Disordered" evidence="1">
    <location>
        <begin position="81"/>
        <end position="101"/>
    </location>
</feature>
<reference evidence="2 3" key="1">
    <citation type="submission" date="2023-11" db="EMBL/GenBank/DDBJ databases">
        <authorList>
            <person name="Okamura Y."/>
        </authorList>
    </citation>
    <scope>NUCLEOTIDE SEQUENCE [LARGE SCALE GENOMIC DNA]</scope>
</reference>
<dbReference type="InterPro" id="IPR053040">
    <property type="entry name" value="LRR-containing_protein_71"/>
</dbReference>
<dbReference type="SUPFAM" id="SSF52047">
    <property type="entry name" value="RNI-like"/>
    <property type="match status" value="1"/>
</dbReference>
<evidence type="ECO:0000313" key="3">
    <source>
        <dbReference type="Proteomes" id="UP001497472"/>
    </source>
</evidence>
<dbReference type="InterPro" id="IPR001611">
    <property type="entry name" value="Leu-rich_rpt"/>
</dbReference>
<protein>
    <recommendedName>
        <fullName evidence="4">Leucine-rich repeat-containing protein 71</fullName>
    </recommendedName>
</protein>
<dbReference type="PANTHER" id="PTHR46984">
    <property type="entry name" value="LEUCINE-RICH REPEAT-CONTAINING PROTEIN 71"/>
    <property type="match status" value="1"/>
</dbReference>
<evidence type="ECO:0000313" key="2">
    <source>
        <dbReference type="EMBL" id="CAK1545487.1"/>
    </source>
</evidence>
<feature type="compositionally biased region" description="Basic and acidic residues" evidence="1">
    <location>
        <begin position="85"/>
        <end position="94"/>
    </location>
</feature>
<dbReference type="Gene3D" id="3.80.10.10">
    <property type="entry name" value="Ribonuclease Inhibitor"/>
    <property type="match status" value="1"/>
</dbReference>
<dbReference type="Proteomes" id="UP001497472">
    <property type="component" value="Unassembled WGS sequence"/>
</dbReference>
<dbReference type="Pfam" id="PF13516">
    <property type="entry name" value="LRR_6"/>
    <property type="match status" value="2"/>
</dbReference>
<dbReference type="PANTHER" id="PTHR46984:SF1">
    <property type="entry name" value="LEUCINE-RICH REPEAT-CONTAINING PROTEIN 71"/>
    <property type="match status" value="1"/>
</dbReference>
<organism evidence="2 3">
    <name type="scientific">Leptosia nina</name>
    <dbReference type="NCBI Taxonomy" id="320188"/>
    <lineage>
        <taxon>Eukaryota</taxon>
        <taxon>Metazoa</taxon>
        <taxon>Ecdysozoa</taxon>
        <taxon>Arthropoda</taxon>
        <taxon>Hexapoda</taxon>
        <taxon>Insecta</taxon>
        <taxon>Pterygota</taxon>
        <taxon>Neoptera</taxon>
        <taxon>Endopterygota</taxon>
        <taxon>Lepidoptera</taxon>
        <taxon>Glossata</taxon>
        <taxon>Ditrysia</taxon>
        <taxon>Papilionoidea</taxon>
        <taxon>Pieridae</taxon>
        <taxon>Pierinae</taxon>
        <taxon>Leptosia</taxon>
    </lineage>
</organism>
<gene>
    <name evidence="2" type="ORF">LNINA_LOCUS5135</name>
</gene>
<dbReference type="InterPro" id="IPR032675">
    <property type="entry name" value="LRR_dom_sf"/>
</dbReference>
<proteinExistence type="predicted"/>
<dbReference type="SMART" id="SM00368">
    <property type="entry name" value="LRR_RI"/>
    <property type="match status" value="2"/>
</dbReference>
<keyword evidence="3" id="KW-1185">Reference proteome</keyword>
<name>A0AAV1JAK2_9NEOP</name>
<accession>A0AAV1JAK2</accession>
<feature type="region of interest" description="Disordered" evidence="1">
    <location>
        <begin position="332"/>
        <end position="355"/>
    </location>
</feature>
<dbReference type="AlphaFoldDB" id="A0AAV1JAK2"/>
<evidence type="ECO:0008006" key="4">
    <source>
        <dbReference type="Google" id="ProtNLM"/>
    </source>
</evidence>
<dbReference type="EMBL" id="CAVLEF010000007">
    <property type="protein sequence ID" value="CAK1545487.1"/>
    <property type="molecule type" value="Genomic_DNA"/>
</dbReference>